<accession>A0ABT8KR36</accession>
<comment type="subcellular location">
    <subcellularLocation>
        <location evidence="1">Membrane</location>
        <topology evidence="1">Multi-pass membrane protein</topology>
    </subcellularLocation>
</comment>
<feature type="domain" description="Cation efflux protein transmembrane" evidence="9">
    <location>
        <begin position="31"/>
        <end position="222"/>
    </location>
</feature>
<evidence type="ECO:0000256" key="3">
    <source>
        <dbReference type="ARBA" id="ARBA00022448"/>
    </source>
</evidence>
<comment type="caution">
    <text evidence="11">The sequence shown here is derived from an EMBL/GenBank/DDBJ whole genome shotgun (WGS) entry which is preliminary data.</text>
</comment>
<keyword evidence="3" id="KW-0813">Transport</keyword>
<evidence type="ECO:0000313" key="12">
    <source>
        <dbReference type="Proteomes" id="UP001172082"/>
    </source>
</evidence>
<dbReference type="NCBIfam" id="TIGR01297">
    <property type="entry name" value="CDF"/>
    <property type="match status" value="1"/>
</dbReference>
<dbReference type="Pfam" id="PF16916">
    <property type="entry name" value="ZT_dimer"/>
    <property type="match status" value="1"/>
</dbReference>
<keyword evidence="6" id="KW-0406">Ion transport</keyword>
<feature type="transmembrane region" description="Helical" evidence="8">
    <location>
        <begin position="165"/>
        <end position="187"/>
    </location>
</feature>
<keyword evidence="7 8" id="KW-0472">Membrane</keyword>
<feature type="transmembrane region" description="Helical" evidence="8">
    <location>
        <begin position="64"/>
        <end position="86"/>
    </location>
</feature>
<evidence type="ECO:0000256" key="7">
    <source>
        <dbReference type="ARBA" id="ARBA00023136"/>
    </source>
</evidence>
<dbReference type="PANTHER" id="PTHR11562">
    <property type="entry name" value="CATION EFFLUX PROTEIN/ ZINC TRANSPORTER"/>
    <property type="match status" value="1"/>
</dbReference>
<dbReference type="InterPro" id="IPR027469">
    <property type="entry name" value="Cation_efflux_TMD_sf"/>
</dbReference>
<evidence type="ECO:0000256" key="4">
    <source>
        <dbReference type="ARBA" id="ARBA00022692"/>
    </source>
</evidence>
<comment type="similarity">
    <text evidence="2">Belongs to the cation diffusion facilitator (CDF) transporter (TC 2.A.4) family. SLC30A subfamily.</text>
</comment>
<organism evidence="11 12">
    <name type="scientific">Splendidivirga corallicola</name>
    <dbReference type="NCBI Taxonomy" id="3051826"/>
    <lineage>
        <taxon>Bacteria</taxon>
        <taxon>Pseudomonadati</taxon>
        <taxon>Bacteroidota</taxon>
        <taxon>Cytophagia</taxon>
        <taxon>Cytophagales</taxon>
        <taxon>Splendidivirgaceae</taxon>
        <taxon>Splendidivirga</taxon>
    </lineage>
</organism>
<sequence>MNNTITTSNPISIAGKNINLPGTKISKKKALTISICITIAVMFIEILASYITNSLMLFSDGLHMLSHALSLGISLAAIIIATRKVTNRYPFGLGRVEAIAALVNGLGLALFTLYIFYESTLRIIYPLEISVSETIGVAILGLLVNLATAWILYLAGLEDLNTKSAFLHLLADTFSSVAIIIGCIVISFTDWYIIDPILSIIVGIVIAKWALGLIRDATQTLLHKVPDSFDLEEIERTIVKNHIKVKAIENLKIWELSNNQYCCIGTLQIAPMSLDHAFEVKQKIKEQLKQEHSLHEVLIELQVEN</sequence>
<keyword evidence="5 8" id="KW-1133">Transmembrane helix</keyword>
<evidence type="ECO:0000313" key="11">
    <source>
        <dbReference type="EMBL" id="MDN5202664.1"/>
    </source>
</evidence>
<name>A0ABT8KR36_9BACT</name>
<dbReference type="InterPro" id="IPR050681">
    <property type="entry name" value="CDF/SLC30A"/>
</dbReference>
<dbReference type="Proteomes" id="UP001172082">
    <property type="component" value="Unassembled WGS sequence"/>
</dbReference>
<evidence type="ECO:0000259" key="9">
    <source>
        <dbReference type="Pfam" id="PF01545"/>
    </source>
</evidence>
<dbReference type="Pfam" id="PF01545">
    <property type="entry name" value="Cation_efflux"/>
    <property type="match status" value="1"/>
</dbReference>
<feature type="transmembrane region" description="Helical" evidence="8">
    <location>
        <begin position="129"/>
        <end position="153"/>
    </location>
</feature>
<evidence type="ECO:0000256" key="1">
    <source>
        <dbReference type="ARBA" id="ARBA00004141"/>
    </source>
</evidence>
<keyword evidence="12" id="KW-1185">Reference proteome</keyword>
<proteinExistence type="inferred from homology"/>
<dbReference type="InterPro" id="IPR058533">
    <property type="entry name" value="Cation_efflux_TM"/>
</dbReference>
<dbReference type="InterPro" id="IPR002524">
    <property type="entry name" value="Cation_efflux"/>
</dbReference>
<dbReference type="InterPro" id="IPR027470">
    <property type="entry name" value="Cation_efflux_CTD"/>
</dbReference>
<evidence type="ECO:0000256" key="6">
    <source>
        <dbReference type="ARBA" id="ARBA00023065"/>
    </source>
</evidence>
<dbReference type="RefSeq" id="WP_346752686.1">
    <property type="nucleotide sequence ID" value="NZ_JAUJEA010000005.1"/>
</dbReference>
<feature type="transmembrane region" description="Helical" evidence="8">
    <location>
        <begin position="193"/>
        <end position="214"/>
    </location>
</feature>
<dbReference type="PANTHER" id="PTHR11562:SF40">
    <property type="entry name" value="CATION EFFLUX SYSTEM PROTEIN"/>
    <property type="match status" value="1"/>
</dbReference>
<protein>
    <submittedName>
        <fullName evidence="11">Cation diffusion facilitator family transporter</fullName>
    </submittedName>
</protein>
<gene>
    <name evidence="11" type="ORF">QQ008_14845</name>
</gene>
<feature type="domain" description="Cation efflux protein cytoplasmic" evidence="10">
    <location>
        <begin position="226"/>
        <end position="300"/>
    </location>
</feature>
<dbReference type="EMBL" id="JAUJEA010000005">
    <property type="protein sequence ID" value="MDN5202664.1"/>
    <property type="molecule type" value="Genomic_DNA"/>
</dbReference>
<feature type="transmembrane region" description="Helical" evidence="8">
    <location>
        <begin position="30"/>
        <end position="52"/>
    </location>
</feature>
<dbReference type="SUPFAM" id="SSF161111">
    <property type="entry name" value="Cation efflux protein transmembrane domain-like"/>
    <property type="match status" value="1"/>
</dbReference>
<feature type="transmembrane region" description="Helical" evidence="8">
    <location>
        <begin position="98"/>
        <end position="117"/>
    </location>
</feature>
<dbReference type="Gene3D" id="1.20.1510.10">
    <property type="entry name" value="Cation efflux protein transmembrane domain"/>
    <property type="match status" value="1"/>
</dbReference>
<evidence type="ECO:0000259" key="10">
    <source>
        <dbReference type="Pfam" id="PF16916"/>
    </source>
</evidence>
<reference evidence="11" key="1">
    <citation type="submission" date="2023-06" db="EMBL/GenBank/DDBJ databases">
        <title>Genomic of Parafulvivirga corallium.</title>
        <authorList>
            <person name="Wang G."/>
        </authorList>
    </citation>
    <scope>NUCLEOTIDE SEQUENCE</scope>
    <source>
        <strain evidence="11">BMA10</strain>
    </source>
</reference>
<evidence type="ECO:0000256" key="5">
    <source>
        <dbReference type="ARBA" id="ARBA00022989"/>
    </source>
</evidence>
<keyword evidence="4 8" id="KW-0812">Transmembrane</keyword>
<evidence type="ECO:0000256" key="2">
    <source>
        <dbReference type="ARBA" id="ARBA00008873"/>
    </source>
</evidence>
<evidence type="ECO:0000256" key="8">
    <source>
        <dbReference type="SAM" id="Phobius"/>
    </source>
</evidence>